<dbReference type="AlphaFoldDB" id="A0A6J4NPY9"/>
<dbReference type="GO" id="GO:0004088">
    <property type="term" value="F:carbamoyl-phosphate synthase (glutamine-hydrolyzing) activity"/>
    <property type="evidence" value="ECO:0007669"/>
    <property type="project" value="UniProtKB-EC"/>
</dbReference>
<feature type="compositionally biased region" description="Basic residues" evidence="1">
    <location>
        <begin position="27"/>
        <end position="41"/>
    </location>
</feature>
<organism evidence="2">
    <name type="scientific">uncultured Nocardioidaceae bacterium</name>
    <dbReference type="NCBI Taxonomy" id="253824"/>
    <lineage>
        <taxon>Bacteria</taxon>
        <taxon>Bacillati</taxon>
        <taxon>Actinomycetota</taxon>
        <taxon>Actinomycetes</taxon>
        <taxon>Propionibacteriales</taxon>
        <taxon>Nocardioidaceae</taxon>
        <taxon>environmental samples</taxon>
    </lineage>
</organism>
<feature type="compositionally biased region" description="Basic residues" evidence="1">
    <location>
        <begin position="58"/>
        <end position="67"/>
    </location>
</feature>
<evidence type="ECO:0000313" key="2">
    <source>
        <dbReference type="EMBL" id="CAA9391488.1"/>
    </source>
</evidence>
<protein>
    <submittedName>
        <fullName evidence="2">Carbamoyl-phosphate synthase large chain</fullName>
        <ecNumber evidence="2">6.3.5.5</ecNumber>
    </submittedName>
</protein>
<sequence>DQGQAGRLDPAGRLRDPHRCGADQHPLHHHGARARGRRTGHRGAPGAQHRGPVPAGVGHRHPGRAGL</sequence>
<reference evidence="2" key="1">
    <citation type="submission" date="2020-02" db="EMBL/GenBank/DDBJ databases">
        <authorList>
            <person name="Meier V. D."/>
        </authorList>
    </citation>
    <scope>NUCLEOTIDE SEQUENCE</scope>
    <source>
        <strain evidence="2">AVDCRST_MAG47</strain>
    </source>
</reference>
<dbReference type="EC" id="6.3.5.5" evidence="2"/>
<feature type="non-terminal residue" evidence="2">
    <location>
        <position position="67"/>
    </location>
</feature>
<name>A0A6J4NPY9_9ACTN</name>
<evidence type="ECO:0000256" key="1">
    <source>
        <dbReference type="SAM" id="MobiDB-lite"/>
    </source>
</evidence>
<feature type="region of interest" description="Disordered" evidence="1">
    <location>
        <begin position="1"/>
        <end position="67"/>
    </location>
</feature>
<dbReference type="EMBL" id="CADCUK010000185">
    <property type="protein sequence ID" value="CAA9391488.1"/>
    <property type="molecule type" value="Genomic_DNA"/>
</dbReference>
<proteinExistence type="predicted"/>
<gene>
    <name evidence="2" type="ORF">AVDCRST_MAG47-2854</name>
</gene>
<feature type="compositionally biased region" description="Basic and acidic residues" evidence="1">
    <location>
        <begin position="10"/>
        <end position="26"/>
    </location>
</feature>
<keyword evidence="2" id="KW-0436">Ligase</keyword>
<accession>A0A6J4NPY9</accession>
<feature type="non-terminal residue" evidence="2">
    <location>
        <position position="1"/>
    </location>
</feature>